<comment type="caution">
    <text evidence="2">The sequence shown here is derived from an EMBL/GenBank/DDBJ whole genome shotgun (WGS) entry which is preliminary data.</text>
</comment>
<dbReference type="EMBL" id="JAUYVI010000003">
    <property type="protein sequence ID" value="MDQ7247988.1"/>
    <property type="molecule type" value="Genomic_DNA"/>
</dbReference>
<dbReference type="Pfam" id="PF20254">
    <property type="entry name" value="DMFA2_C"/>
    <property type="match status" value="1"/>
</dbReference>
<keyword evidence="3" id="KW-1185">Reference proteome</keyword>
<accession>A0ABU0YMJ6</accession>
<name>A0ABU0YMJ6_9PROT</name>
<feature type="domain" description="N,N-dimethylformamidase beta subunit-like C-terminal" evidence="1">
    <location>
        <begin position="275"/>
        <end position="703"/>
    </location>
</feature>
<organism evidence="2 3">
    <name type="scientific">Dongia sedimenti</name>
    <dbReference type="NCBI Taxonomy" id="3064282"/>
    <lineage>
        <taxon>Bacteria</taxon>
        <taxon>Pseudomonadati</taxon>
        <taxon>Pseudomonadota</taxon>
        <taxon>Alphaproteobacteria</taxon>
        <taxon>Rhodospirillales</taxon>
        <taxon>Dongiaceae</taxon>
        <taxon>Dongia</taxon>
    </lineage>
</organism>
<dbReference type="InterPro" id="IPR046540">
    <property type="entry name" value="DMFA2_C"/>
</dbReference>
<evidence type="ECO:0000259" key="1">
    <source>
        <dbReference type="Pfam" id="PF20254"/>
    </source>
</evidence>
<dbReference type="Proteomes" id="UP001230156">
    <property type="component" value="Unassembled WGS sequence"/>
</dbReference>
<proteinExistence type="predicted"/>
<dbReference type="RefSeq" id="WP_379955433.1">
    <property type="nucleotide sequence ID" value="NZ_JAUYVI010000003.1"/>
</dbReference>
<evidence type="ECO:0000313" key="3">
    <source>
        <dbReference type="Proteomes" id="UP001230156"/>
    </source>
</evidence>
<evidence type="ECO:0000313" key="2">
    <source>
        <dbReference type="EMBL" id="MDQ7247988.1"/>
    </source>
</evidence>
<protein>
    <submittedName>
        <fullName evidence="2">N,N-dimethylformamidase</fullName>
    </submittedName>
</protein>
<reference evidence="3" key="1">
    <citation type="submission" date="2023-08" db="EMBL/GenBank/DDBJ databases">
        <title>Rhodospirillaceae gen. nov., a novel taxon isolated from the Yangtze River Yuezi River estuary sludge.</title>
        <authorList>
            <person name="Ruan L."/>
        </authorList>
    </citation>
    <scope>NUCLEOTIDE SEQUENCE [LARGE SCALE GENOMIC DNA]</scope>
    <source>
        <strain evidence="3">R-7</strain>
    </source>
</reference>
<gene>
    <name evidence="2" type="ORF">Q8A70_09940</name>
</gene>
<sequence length="724" mass="79601">MLKIVGYTDRPSVRPGESLAFKVSCEAGATEFEAEIQRLICGDDSPHGPGFKAEPVAASVNGRYPGRKQRINAGSFGIIDAGVEMAAGARFAVTVFVQPTWLAKRAEQAVMACRTPTQGRPGWTLLLDETGRPRFELTDGERHVAVTLDRALPERRWSQLLLVADPSVQQRITLVHRLVSPLPGEDVELKVIADLTFPPPPFHGIPVTIAAELAAIDGPRLLTTRHFDGRIEAPVILPPGELEVGHWDFSIGIDTQTITDISRHGRHGRLVNLPTRAVTGANWKGQTLRWSERPDLYGAIHFHSDDLHDMQWETDFSWTIPPNLPSGVYAARVSCAGGGEDYLPFFVLPAKTAKKAPVAFLASTFTFLAYANSHHGYEDSLSEVCYGALLELGPTEQFLKERRDFGISLYDRHRDGSGGVYSSWHRPILNTRPKRALWNFNADLHVVDWLTETDQAFDVITDDRIHEEGLALLSDYRCIVTGSHPEYHSTAMLDAFDAYLQAGGRLMYLGGNGFYWRVATHADLPGVIEVRRGEAGTRCFELPAGERFHSFSGEWGGLWRSNGRAPQALVGVGFVAEGFDENSHFVRTEGSFEPRAKFIFEGIGPEERIGDFGVLGGAAGYELDAADPELGTPPHALVLARSVEHSNVYLLTPEEMLAGFPGTDAIENPRVRAELVYFETAKGGGVFSTGSITWAASLSHDGYQNNVARITGNVLRRFIDPKPL</sequence>